<protein>
    <submittedName>
        <fullName evidence="9">Permease</fullName>
    </submittedName>
</protein>
<accession>A9QP54</accession>
<feature type="transmembrane region" description="Helical" evidence="8">
    <location>
        <begin position="300"/>
        <end position="327"/>
    </location>
</feature>
<comment type="subcellular location">
    <subcellularLocation>
        <location evidence="1">Cell membrane</location>
        <topology evidence="1">Multi-pass membrane protein</topology>
    </subcellularLocation>
</comment>
<dbReference type="Pfam" id="PF01594">
    <property type="entry name" value="AI-2E_transport"/>
    <property type="match status" value="1"/>
</dbReference>
<keyword evidence="6 8" id="KW-1133">Transmembrane helix</keyword>
<dbReference type="EMBL" id="EU221239">
    <property type="protein sequence ID" value="ABX59222.1"/>
    <property type="molecule type" value="Genomic_DNA"/>
</dbReference>
<feature type="transmembrane region" description="Helical" evidence="8">
    <location>
        <begin position="261"/>
        <end position="280"/>
    </location>
</feature>
<evidence type="ECO:0000313" key="10">
    <source>
        <dbReference type="EMBL" id="ADI19904.1"/>
    </source>
</evidence>
<evidence type="ECO:0000313" key="9">
    <source>
        <dbReference type="EMBL" id="ABX59222.1"/>
    </source>
</evidence>
<evidence type="ECO:0000256" key="4">
    <source>
        <dbReference type="ARBA" id="ARBA00022475"/>
    </source>
</evidence>
<gene>
    <name evidence="9" type="ORF">MBMO_EB00055B11g011</name>
</gene>
<organism evidence="9">
    <name type="scientific">uncultured marine bacterium EB000_55B11</name>
    <dbReference type="NCBI Taxonomy" id="480665"/>
    <lineage>
        <taxon>Bacteria</taxon>
        <taxon>environmental samples</taxon>
    </lineage>
</organism>
<feature type="transmembrane region" description="Helical" evidence="8">
    <location>
        <begin position="29"/>
        <end position="49"/>
    </location>
</feature>
<evidence type="ECO:0000256" key="5">
    <source>
        <dbReference type="ARBA" id="ARBA00022692"/>
    </source>
</evidence>
<feature type="transmembrane region" description="Helical" evidence="8">
    <location>
        <begin position="235"/>
        <end position="254"/>
    </location>
</feature>
<dbReference type="AlphaFoldDB" id="A9QP54"/>
<dbReference type="GO" id="GO:0005886">
    <property type="term" value="C:plasma membrane"/>
    <property type="evidence" value="ECO:0007669"/>
    <property type="project" value="UniProtKB-SubCell"/>
</dbReference>
<evidence type="ECO:0000256" key="6">
    <source>
        <dbReference type="ARBA" id="ARBA00022989"/>
    </source>
</evidence>
<feature type="transmembrane region" description="Helical" evidence="8">
    <location>
        <begin position="7"/>
        <end position="23"/>
    </location>
</feature>
<evidence type="ECO:0000256" key="8">
    <source>
        <dbReference type="SAM" id="Phobius"/>
    </source>
</evidence>
<keyword evidence="4" id="KW-1003">Cell membrane</keyword>
<sequence>MENNAARFFYLIGSSIMVVWILFIGQSILLPIILGILTVYILLTASEAIAKWPMMNYFSKFIHRLVVLLIFVSIVALISFMISNNIEYTLSQLPIYQTNLQIVVDNLAEGFGLSNAPSLNKIIENWWKSIDLQSFAFRAFGSISSVGSILFMTALYAGFLLTEVNNFNAKISKALGGDATQALEIISKVNNRIGVYLTIKTIINIILASISFLIMWVMGIDSAVFWAVMIGFLNYIPYVGSAIGVGFPVGLALAQFGSLQWAILALVLLMAVQTYVGNILEPKMIGKSVNLSSFVVLLALVFWTTIWGLPGAILSIPLTSVLVILLAENQSTKPFAAMFTSDGDL</sequence>
<proteinExistence type="inferred from homology"/>
<feature type="transmembrane region" description="Helical" evidence="8">
    <location>
        <begin position="202"/>
        <end position="229"/>
    </location>
</feature>
<evidence type="ECO:0000256" key="2">
    <source>
        <dbReference type="ARBA" id="ARBA00009773"/>
    </source>
</evidence>
<evidence type="ECO:0000256" key="1">
    <source>
        <dbReference type="ARBA" id="ARBA00004651"/>
    </source>
</evidence>
<dbReference type="InterPro" id="IPR002549">
    <property type="entry name" value="AI-2E-like"/>
</dbReference>
<feature type="transmembrane region" description="Helical" evidence="8">
    <location>
        <begin position="135"/>
        <end position="161"/>
    </location>
</feature>
<evidence type="ECO:0000256" key="3">
    <source>
        <dbReference type="ARBA" id="ARBA00022448"/>
    </source>
</evidence>
<dbReference type="PANTHER" id="PTHR21716:SF53">
    <property type="entry name" value="PERMEASE PERM-RELATED"/>
    <property type="match status" value="1"/>
</dbReference>
<keyword evidence="5 8" id="KW-0812">Transmembrane</keyword>
<feature type="transmembrane region" description="Helical" evidence="8">
    <location>
        <begin position="61"/>
        <end position="82"/>
    </location>
</feature>
<dbReference type="PANTHER" id="PTHR21716">
    <property type="entry name" value="TRANSMEMBRANE PROTEIN"/>
    <property type="match status" value="1"/>
</dbReference>
<reference evidence="9" key="1">
    <citation type="journal article" date="2008" name="Environ. Microbiol.">
        <title>Design and testing of 'genome-proxy' microarrays to profile marine microbial communities.</title>
        <authorList>
            <person name="Rich V.I."/>
            <person name="Konstantinidis K."/>
            <person name="DeLong E.F."/>
        </authorList>
    </citation>
    <scope>NUCLEOTIDE SEQUENCE</scope>
</reference>
<name>A9QP54_9BACT</name>
<evidence type="ECO:0000256" key="7">
    <source>
        <dbReference type="ARBA" id="ARBA00023136"/>
    </source>
</evidence>
<keyword evidence="7 8" id="KW-0472">Membrane</keyword>
<dbReference type="EMBL" id="GU474935">
    <property type="protein sequence ID" value="ADI19904.1"/>
    <property type="molecule type" value="Genomic_DNA"/>
</dbReference>
<comment type="similarity">
    <text evidence="2">Belongs to the autoinducer-2 exporter (AI-2E) (TC 2.A.86) family.</text>
</comment>
<reference evidence="10" key="2">
    <citation type="journal article" date="2011" name="Environ. Microbiol.">
        <title>Time-series analyses of Monterey Bay coastal microbial picoplankton using a 'genome proxy' microarray.</title>
        <authorList>
            <person name="Rich V.I."/>
            <person name="Pham V.D."/>
            <person name="Eppley J."/>
            <person name="Shi Y."/>
            <person name="DeLong E.F."/>
        </authorList>
    </citation>
    <scope>NUCLEOTIDE SEQUENCE</scope>
</reference>
<keyword evidence="3" id="KW-0813">Transport</keyword>